<dbReference type="InterPro" id="IPR051413">
    <property type="entry name" value="K/Na_HCN_channel"/>
</dbReference>
<dbReference type="Proteomes" id="UP001212152">
    <property type="component" value="Unassembled WGS sequence"/>
</dbReference>
<dbReference type="GO" id="GO:0003254">
    <property type="term" value="P:regulation of membrane depolarization"/>
    <property type="evidence" value="ECO:0007669"/>
    <property type="project" value="TreeGrafter"/>
</dbReference>
<dbReference type="PRINTS" id="PR00103">
    <property type="entry name" value="CAMPKINASE"/>
</dbReference>
<feature type="compositionally biased region" description="Basic and acidic residues" evidence="1">
    <location>
        <begin position="832"/>
        <end position="841"/>
    </location>
</feature>
<dbReference type="EMBL" id="JADGJQ010000081">
    <property type="protein sequence ID" value="KAJ3171917.1"/>
    <property type="molecule type" value="Genomic_DNA"/>
</dbReference>
<organism evidence="4 5">
    <name type="scientific">Geranomyces variabilis</name>
    <dbReference type="NCBI Taxonomy" id="109894"/>
    <lineage>
        <taxon>Eukaryota</taxon>
        <taxon>Fungi</taxon>
        <taxon>Fungi incertae sedis</taxon>
        <taxon>Chytridiomycota</taxon>
        <taxon>Chytridiomycota incertae sedis</taxon>
        <taxon>Chytridiomycetes</taxon>
        <taxon>Spizellomycetales</taxon>
        <taxon>Powellomycetaceae</taxon>
        <taxon>Geranomyces</taxon>
    </lineage>
</organism>
<keyword evidence="5" id="KW-1185">Reference proteome</keyword>
<dbReference type="SUPFAM" id="SSF51206">
    <property type="entry name" value="cAMP-binding domain-like"/>
    <property type="match status" value="1"/>
</dbReference>
<dbReference type="PANTHER" id="PTHR45689:SF5">
    <property type="entry name" value="I[[H]] CHANNEL, ISOFORM E"/>
    <property type="match status" value="1"/>
</dbReference>
<feature type="transmembrane region" description="Helical" evidence="2">
    <location>
        <begin position="417"/>
        <end position="437"/>
    </location>
</feature>
<feature type="region of interest" description="Disordered" evidence="1">
    <location>
        <begin position="832"/>
        <end position="853"/>
    </location>
</feature>
<evidence type="ECO:0000256" key="2">
    <source>
        <dbReference type="SAM" id="Phobius"/>
    </source>
</evidence>
<dbReference type="PROSITE" id="PS00889">
    <property type="entry name" value="CNMP_BINDING_2"/>
    <property type="match status" value="1"/>
</dbReference>
<reference evidence="4" key="1">
    <citation type="submission" date="2020-05" db="EMBL/GenBank/DDBJ databases">
        <title>Phylogenomic resolution of chytrid fungi.</title>
        <authorList>
            <person name="Stajich J.E."/>
            <person name="Amses K."/>
            <person name="Simmons R."/>
            <person name="Seto K."/>
            <person name="Myers J."/>
            <person name="Bonds A."/>
            <person name="Quandt C.A."/>
            <person name="Barry K."/>
            <person name="Liu P."/>
            <person name="Grigoriev I."/>
            <person name="Longcore J.E."/>
            <person name="James T.Y."/>
        </authorList>
    </citation>
    <scope>NUCLEOTIDE SEQUENCE</scope>
    <source>
        <strain evidence="4">JEL0379</strain>
    </source>
</reference>
<name>A0AAD5TFK6_9FUNG</name>
<dbReference type="Gene3D" id="1.10.287.70">
    <property type="match status" value="1"/>
</dbReference>
<dbReference type="PANTHER" id="PTHR45689">
    <property type="entry name" value="I[[H]] CHANNEL, ISOFORM E"/>
    <property type="match status" value="1"/>
</dbReference>
<dbReference type="Gene3D" id="2.60.120.10">
    <property type="entry name" value="Jelly Rolls"/>
    <property type="match status" value="1"/>
</dbReference>
<keyword evidence="2" id="KW-0472">Membrane</keyword>
<evidence type="ECO:0000313" key="5">
    <source>
        <dbReference type="Proteomes" id="UP001212152"/>
    </source>
</evidence>
<comment type="caution">
    <text evidence="4">The sequence shown here is derived from an EMBL/GenBank/DDBJ whole genome shotgun (WGS) entry which is preliminary data.</text>
</comment>
<feature type="compositionally biased region" description="Pro residues" evidence="1">
    <location>
        <begin position="306"/>
        <end position="325"/>
    </location>
</feature>
<accession>A0AAD5TFK6</accession>
<feature type="transmembrane region" description="Helical" evidence="2">
    <location>
        <begin position="599"/>
        <end position="624"/>
    </location>
</feature>
<dbReference type="InterPro" id="IPR018490">
    <property type="entry name" value="cNMP-bd_dom_sf"/>
</dbReference>
<feature type="transmembrane region" description="Helical" evidence="2">
    <location>
        <begin position="507"/>
        <end position="535"/>
    </location>
</feature>
<dbReference type="InterPro" id="IPR018488">
    <property type="entry name" value="cNMP-bd_CS"/>
</dbReference>
<dbReference type="CDD" id="cd00038">
    <property type="entry name" value="CAP_ED"/>
    <property type="match status" value="1"/>
</dbReference>
<dbReference type="GO" id="GO:0035725">
    <property type="term" value="P:sodium ion transmembrane transport"/>
    <property type="evidence" value="ECO:0007669"/>
    <property type="project" value="TreeGrafter"/>
</dbReference>
<dbReference type="GO" id="GO:0098855">
    <property type="term" value="C:HCN channel complex"/>
    <property type="evidence" value="ECO:0007669"/>
    <property type="project" value="TreeGrafter"/>
</dbReference>
<dbReference type="SUPFAM" id="SSF81324">
    <property type="entry name" value="Voltage-gated potassium channels"/>
    <property type="match status" value="1"/>
</dbReference>
<feature type="region of interest" description="Disordered" evidence="1">
    <location>
        <begin position="294"/>
        <end position="325"/>
    </location>
</feature>
<feature type="transmembrane region" description="Helical" evidence="2">
    <location>
        <begin position="383"/>
        <end position="405"/>
    </location>
</feature>
<dbReference type="Gene3D" id="1.10.287.630">
    <property type="entry name" value="Helix hairpin bin"/>
    <property type="match status" value="1"/>
</dbReference>
<keyword evidence="2" id="KW-1133">Transmembrane helix</keyword>
<dbReference type="InterPro" id="IPR014710">
    <property type="entry name" value="RmlC-like_jellyroll"/>
</dbReference>
<evidence type="ECO:0000259" key="3">
    <source>
        <dbReference type="PROSITE" id="PS50042"/>
    </source>
</evidence>
<protein>
    <submittedName>
        <fullName evidence="4">Anaphase-promoting complex subunit Hcn1</fullName>
    </submittedName>
</protein>
<feature type="transmembrane region" description="Helical" evidence="2">
    <location>
        <begin position="449"/>
        <end position="471"/>
    </location>
</feature>
<evidence type="ECO:0000256" key="1">
    <source>
        <dbReference type="SAM" id="MobiDB-lite"/>
    </source>
</evidence>
<dbReference type="Pfam" id="PF00027">
    <property type="entry name" value="cNMP_binding"/>
    <property type="match status" value="1"/>
</dbReference>
<feature type="domain" description="Cyclic nucleotide-binding" evidence="3">
    <location>
        <begin position="704"/>
        <end position="819"/>
    </location>
</feature>
<dbReference type="AlphaFoldDB" id="A0AAD5TFK6"/>
<dbReference type="InterPro" id="IPR000595">
    <property type="entry name" value="cNMP-bd_dom"/>
</dbReference>
<dbReference type="GO" id="GO:0005249">
    <property type="term" value="F:voltage-gated potassium channel activity"/>
    <property type="evidence" value="ECO:0007669"/>
    <property type="project" value="TreeGrafter"/>
</dbReference>
<dbReference type="SMART" id="SM00100">
    <property type="entry name" value="cNMP"/>
    <property type="match status" value="1"/>
</dbReference>
<gene>
    <name evidence="4" type="primary">HCN1_3</name>
    <name evidence="4" type="ORF">HDU87_008167</name>
</gene>
<sequence>MAASIDDCLKQLIAFNDQLRAQHAALANLQNKMSVLMVQVKAHIGKSAEASHNSGMDASFPSATSTGSFGGGYAFRLGGSTRPSAGSVHVPRPLVGPGGVVRRPSILDSEAPSLRPRRASHDADFTAVPMDEAVEWAISTQSIGSLAHIPADRPGGLIPSLSAVSIRGLSSMLRSMTTDRMDRPLMASRSGTPTTGVGFWTTMPRQGNATQTAAMKDKDLDVEALVPRISAQNADDSLESLEEAPGKGYPAARRALSTIPRSVSVDLGDGPDIEPDEENSIGIPARRDQTLVAHKSRASEKALAVAPPPVEPGPPVAGPPPPNPAAPPLKQHPIWKQLYIVLCAAPRYNEFRTKLPQTEYEGAIKQVHVQNPSLLLHRRSVAFVFWEVVMSVLYLISIFVLPIGVSFTSAHLDMLPFSTVLITFFGIDTLIQFFTLGTRDGVAMPLRELIASYMTYNFWLDIVTVFPFYQVLQGYEIPNLHCVLLIPLLRLRRLFPIISNNPLYGNISIWVQTVSGLGGSFMSVWLFGGLLLVYLHTYACGMFLMGQLTNWQSWQSSDLQAVLQRSPGNQYTYAFFQAIGNTFPITGFRPVTAYEQWCAIISCLIGALLYASLVGTISSFSFGLDSSGRLYKEKMDEVNEYMLYKNLNTQLKTKVRNYFQLKYRGKYFDETVIMKELNDSLREEITVHNCRDLIAKVNFLSRNVGDGRDHNFLGRIARALRAVYYVQGDTIFEQGRVGTEMYFILSGTVEIIVAGNRVACLSDGAFFGEVALLGDVPRTATIKAAADTVAYRLERPDLQSILADYDDMAMKIRLVYEERMLKVHQEKKAKELKEAEEKERAAQSGPLLLTEKT</sequence>
<dbReference type="PROSITE" id="PS50042">
    <property type="entry name" value="CNMP_BINDING_3"/>
    <property type="match status" value="1"/>
</dbReference>
<keyword evidence="2" id="KW-0812">Transmembrane</keyword>
<proteinExistence type="predicted"/>
<evidence type="ECO:0000313" key="4">
    <source>
        <dbReference type="EMBL" id="KAJ3171917.1"/>
    </source>
</evidence>